<keyword evidence="3" id="KW-0326">Glycosidase</keyword>
<gene>
    <name evidence="7" type="ORF">F4Y42_19730</name>
</gene>
<dbReference type="Pfam" id="PF02837">
    <property type="entry name" value="Glyco_hydro_2_N"/>
    <property type="match status" value="1"/>
</dbReference>
<dbReference type="InterPro" id="IPR006102">
    <property type="entry name" value="Ig-like_GH2"/>
</dbReference>
<evidence type="ECO:0000256" key="1">
    <source>
        <dbReference type="ARBA" id="ARBA00007401"/>
    </source>
</evidence>
<dbReference type="GO" id="GO:0005975">
    <property type="term" value="P:carbohydrate metabolic process"/>
    <property type="evidence" value="ECO:0007669"/>
    <property type="project" value="InterPro"/>
</dbReference>
<dbReference type="InterPro" id="IPR006103">
    <property type="entry name" value="Glyco_hydro_2_cat"/>
</dbReference>
<dbReference type="InterPro" id="IPR013783">
    <property type="entry name" value="Ig-like_fold"/>
</dbReference>
<sequence length="612" mass="69778">MSIPRPEYPRPQFVRKDWLCLNGSWQFEIDQGDSGLERGLLDRPLTGQITVPFCPESKLSGVENHDFLEAVWYRREVEVPHEWGGRRVLLHFQAVDYDATVWINGEEVGRHRGGFSPFTCDLSDAAQPGERVVVVVRARDNHRDPQPRGKQAQTYGPRGAIYVRTTGIWQSVWMEPVPDIHLGRPRLTPDVANSAIRLEQPLVLRRAAAEQFQAAKREGLQLRAQLLDSEGVVAEAECSAELDLCPQLELKIPGERRRLWSIEDPHLYDVILQLVDCDGEVVDEARSYAGLRGVAIDGKAITLNGKPVFQRLVLDQGYYPDGIMTAPSDVALRRDIELSKEAGFNGARLHQKVFEERFLYHADRLGYLIWGEFGDWGCRNYGPVEDHQQPTPSYITEWLEVLERDYSHPSIVGWCPLNETWQPLHDRITTLDAVTRGLYLATKAMDRTRPVLDTSGYSHRVPEADVYDSHDYTQDPEPFAEHHAHVGTGNPYYNGRDGQTWSIHYRGQPFFVSEFGGIWWNPEAAEGEDSWGYGERPKSIEEFYERFTRLCAILPDDPSHFGYCYTQLTDILQEQNGIYGFDRSQKFDMARIRAAQERPAAIETVDDQPAGP</sequence>
<dbReference type="PANTHER" id="PTHR42732">
    <property type="entry name" value="BETA-GALACTOSIDASE"/>
    <property type="match status" value="1"/>
</dbReference>
<proteinExistence type="inferred from homology"/>
<dbReference type="Pfam" id="PF00703">
    <property type="entry name" value="Glyco_hydro_2"/>
    <property type="match status" value="1"/>
</dbReference>
<dbReference type="EMBL" id="VXRG01000167">
    <property type="protein sequence ID" value="MXY95674.1"/>
    <property type="molecule type" value="Genomic_DNA"/>
</dbReference>
<dbReference type="InterPro" id="IPR051913">
    <property type="entry name" value="GH2_Domain-Containing"/>
</dbReference>
<evidence type="ECO:0000259" key="6">
    <source>
        <dbReference type="Pfam" id="PF02837"/>
    </source>
</evidence>
<dbReference type="InterPro" id="IPR017853">
    <property type="entry name" value="GH"/>
</dbReference>
<name>A0A6B0YX60_9CHLR</name>
<dbReference type="AlphaFoldDB" id="A0A6B0YX60"/>
<dbReference type="Gene3D" id="2.60.120.260">
    <property type="entry name" value="Galactose-binding domain-like"/>
    <property type="match status" value="1"/>
</dbReference>
<evidence type="ECO:0000256" key="3">
    <source>
        <dbReference type="ARBA" id="ARBA00023295"/>
    </source>
</evidence>
<dbReference type="InterPro" id="IPR006104">
    <property type="entry name" value="Glyco_hydro_2_N"/>
</dbReference>
<evidence type="ECO:0000256" key="2">
    <source>
        <dbReference type="ARBA" id="ARBA00022801"/>
    </source>
</evidence>
<evidence type="ECO:0000259" key="4">
    <source>
        <dbReference type="Pfam" id="PF00703"/>
    </source>
</evidence>
<comment type="caution">
    <text evidence="7">The sequence shown here is derived from an EMBL/GenBank/DDBJ whole genome shotgun (WGS) entry which is preliminary data.</text>
</comment>
<dbReference type="SUPFAM" id="SSF49785">
    <property type="entry name" value="Galactose-binding domain-like"/>
    <property type="match status" value="1"/>
</dbReference>
<feature type="domain" description="Glycosyl hydrolases family 2 sugar binding" evidence="6">
    <location>
        <begin position="69"/>
        <end position="136"/>
    </location>
</feature>
<protein>
    <submittedName>
        <fullName evidence="7">Beta-galactosidase</fullName>
    </submittedName>
</protein>
<reference evidence="7" key="1">
    <citation type="submission" date="2019-09" db="EMBL/GenBank/DDBJ databases">
        <title>Characterisation of the sponge microbiome using genome-centric metagenomics.</title>
        <authorList>
            <person name="Engelberts J.P."/>
            <person name="Robbins S.J."/>
            <person name="De Goeij J.M."/>
            <person name="Aranda M."/>
            <person name="Bell S.C."/>
            <person name="Webster N.S."/>
        </authorList>
    </citation>
    <scope>NUCLEOTIDE SEQUENCE</scope>
    <source>
        <strain evidence="7">SB0664_bin_27</strain>
    </source>
</reference>
<evidence type="ECO:0000313" key="7">
    <source>
        <dbReference type="EMBL" id="MXY95674.1"/>
    </source>
</evidence>
<dbReference type="InterPro" id="IPR008979">
    <property type="entry name" value="Galactose-bd-like_sf"/>
</dbReference>
<dbReference type="Gene3D" id="3.20.20.80">
    <property type="entry name" value="Glycosidases"/>
    <property type="match status" value="1"/>
</dbReference>
<organism evidence="7">
    <name type="scientific">Caldilineaceae bacterium SB0664_bin_27</name>
    <dbReference type="NCBI Taxonomy" id="2605260"/>
    <lineage>
        <taxon>Bacteria</taxon>
        <taxon>Bacillati</taxon>
        <taxon>Chloroflexota</taxon>
        <taxon>Caldilineae</taxon>
        <taxon>Caldilineales</taxon>
        <taxon>Caldilineaceae</taxon>
    </lineage>
</organism>
<feature type="domain" description="Glycoside hydrolase family 2 catalytic" evidence="5">
    <location>
        <begin position="295"/>
        <end position="456"/>
    </location>
</feature>
<feature type="domain" description="Glycoside hydrolase family 2 immunoglobulin-like beta-sandwich" evidence="4">
    <location>
        <begin position="221"/>
        <end position="292"/>
    </location>
</feature>
<dbReference type="SUPFAM" id="SSF51445">
    <property type="entry name" value="(Trans)glycosidases"/>
    <property type="match status" value="1"/>
</dbReference>
<dbReference type="GO" id="GO:0004553">
    <property type="term" value="F:hydrolase activity, hydrolyzing O-glycosyl compounds"/>
    <property type="evidence" value="ECO:0007669"/>
    <property type="project" value="InterPro"/>
</dbReference>
<dbReference type="Pfam" id="PF02836">
    <property type="entry name" value="Glyco_hydro_2_C"/>
    <property type="match status" value="1"/>
</dbReference>
<accession>A0A6B0YX60</accession>
<dbReference type="InterPro" id="IPR036156">
    <property type="entry name" value="Beta-gal/glucu_dom_sf"/>
</dbReference>
<dbReference type="Gene3D" id="2.60.40.10">
    <property type="entry name" value="Immunoglobulins"/>
    <property type="match status" value="1"/>
</dbReference>
<keyword evidence="2" id="KW-0378">Hydrolase</keyword>
<comment type="similarity">
    <text evidence="1">Belongs to the glycosyl hydrolase 2 family.</text>
</comment>
<dbReference type="PANTHER" id="PTHR42732:SF3">
    <property type="entry name" value="HYDROLASE"/>
    <property type="match status" value="1"/>
</dbReference>
<dbReference type="SUPFAM" id="SSF49303">
    <property type="entry name" value="beta-Galactosidase/glucuronidase domain"/>
    <property type="match status" value="1"/>
</dbReference>
<evidence type="ECO:0000259" key="5">
    <source>
        <dbReference type="Pfam" id="PF02836"/>
    </source>
</evidence>